<accession>T0Q836</accession>
<feature type="compositionally biased region" description="Basic and acidic residues" evidence="1">
    <location>
        <begin position="212"/>
        <end position="227"/>
    </location>
</feature>
<name>T0Q836_SAPDV</name>
<dbReference type="OMA" id="CYGAGHR"/>
<dbReference type="STRING" id="1156394.T0Q836"/>
<feature type="region of interest" description="Disordered" evidence="1">
    <location>
        <begin position="193"/>
        <end position="227"/>
    </location>
</feature>
<dbReference type="EMBL" id="JH767182">
    <property type="protein sequence ID" value="EQC29635.1"/>
    <property type="molecule type" value="Genomic_DNA"/>
</dbReference>
<feature type="signal peptide" evidence="2">
    <location>
        <begin position="1"/>
        <end position="18"/>
    </location>
</feature>
<organism evidence="3 4">
    <name type="scientific">Saprolegnia diclina (strain VS20)</name>
    <dbReference type="NCBI Taxonomy" id="1156394"/>
    <lineage>
        <taxon>Eukaryota</taxon>
        <taxon>Sar</taxon>
        <taxon>Stramenopiles</taxon>
        <taxon>Oomycota</taxon>
        <taxon>Saprolegniomycetes</taxon>
        <taxon>Saprolegniales</taxon>
        <taxon>Saprolegniaceae</taxon>
        <taxon>Saprolegnia</taxon>
    </lineage>
</organism>
<evidence type="ECO:0000313" key="4">
    <source>
        <dbReference type="Proteomes" id="UP000030762"/>
    </source>
</evidence>
<sequence length="227" mass="23269">MHSIIALLFAALAAVVAGQDATAAPMPATLVSATPSQDASSTGSLDASTPLTAGSNGHEGDDGTDKTRLGGNYANQAGKYDNKGGNYGHQDGDYGYKPDGYGTQAGNYGNQGVGYGERGAINKGAGYGHQDLGYGHQATNYGTGYGNQGAGYGDHNIGYGNQGVGYGNGGATYDNNYGDRGYGRSNVRGATGAGYDARQTYGGPSYGSARQDYGKYGRVDKDAYLRR</sequence>
<protein>
    <submittedName>
        <fullName evidence="3">Uncharacterized protein</fullName>
    </submittedName>
</protein>
<proteinExistence type="predicted"/>
<dbReference type="VEuPathDB" id="FungiDB:SDRG_12639"/>
<dbReference type="InParanoid" id="T0Q836"/>
<feature type="compositionally biased region" description="Basic and acidic residues" evidence="1">
    <location>
        <begin position="58"/>
        <end position="68"/>
    </location>
</feature>
<dbReference type="AlphaFoldDB" id="T0Q836"/>
<dbReference type="OrthoDB" id="10521298at2759"/>
<evidence type="ECO:0000256" key="1">
    <source>
        <dbReference type="SAM" id="MobiDB-lite"/>
    </source>
</evidence>
<dbReference type="RefSeq" id="XP_008616939.1">
    <property type="nucleotide sequence ID" value="XM_008618717.1"/>
</dbReference>
<keyword evidence="2" id="KW-0732">Signal</keyword>
<feature type="chain" id="PRO_5004583100" evidence="2">
    <location>
        <begin position="19"/>
        <end position="227"/>
    </location>
</feature>
<keyword evidence="4" id="KW-1185">Reference proteome</keyword>
<reference evidence="3 4" key="1">
    <citation type="submission" date="2012-04" db="EMBL/GenBank/DDBJ databases">
        <title>The Genome Sequence of Saprolegnia declina VS20.</title>
        <authorList>
            <consortium name="The Broad Institute Genome Sequencing Platform"/>
            <person name="Russ C."/>
            <person name="Nusbaum C."/>
            <person name="Tyler B."/>
            <person name="van West P."/>
            <person name="Dieguez-Uribeondo J."/>
            <person name="de Bruijn I."/>
            <person name="Tripathy S."/>
            <person name="Jiang R."/>
            <person name="Young S.K."/>
            <person name="Zeng Q."/>
            <person name="Gargeya S."/>
            <person name="Fitzgerald M."/>
            <person name="Haas B."/>
            <person name="Abouelleil A."/>
            <person name="Alvarado L."/>
            <person name="Arachchi H.M."/>
            <person name="Berlin A."/>
            <person name="Chapman S.B."/>
            <person name="Goldberg J."/>
            <person name="Griggs A."/>
            <person name="Gujja S."/>
            <person name="Hansen M."/>
            <person name="Howarth C."/>
            <person name="Imamovic A."/>
            <person name="Larimer J."/>
            <person name="McCowen C."/>
            <person name="Montmayeur A."/>
            <person name="Murphy C."/>
            <person name="Neiman D."/>
            <person name="Pearson M."/>
            <person name="Priest M."/>
            <person name="Roberts A."/>
            <person name="Saif S."/>
            <person name="Shea T."/>
            <person name="Sisk P."/>
            <person name="Sykes S."/>
            <person name="Wortman J."/>
            <person name="Nusbaum C."/>
            <person name="Birren B."/>
        </authorList>
    </citation>
    <scope>NUCLEOTIDE SEQUENCE [LARGE SCALE GENOMIC DNA]</scope>
    <source>
        <strain evidence="3 4">VS20</strain>
    </source>
</reference>
<dbReference type="GeneID" id="19953366"/>
<evidence type="ECO:0000256" key="2">
    <source>
        <dbReference type="SAM" id="SignalP"/>
    </source>
</evidence>
<dbReference type="Proteomes" id="UP000030762">
    <property type="component" value="Unassembled WGS sequence"/>
</dbReference>
<feature type="region of interest" description="Disordered" evidence="1">
    <location>
        <begin position="32"/>
        <end position="91"/>
    </location>
</feature>
<evidence type="ECO:0000313" key="3">
    <source>
        <dbReference type="EMBL" id="EQC29635.1"/>
    </source>
</evidence>
<feature type="compositionally biased region" description="Polar residues" evidence="1">
    <location>
        <begin position="32"/>
        <end position="55"/>
    </location>
</feature>
<gene>
    <name evidence="3" type="ORF">SDRG_12639</name>
</gene>